<evidence type="ECO:0000256" key="3">
    <source>
        <dbReference type="ARBA" id="ARBA00023295"/>
    </source>
</evidence>
<organism evidence="7 8">
    <name type="scientific">Riccia sorocarpa</name>
    <dbReference type="NCBI Taxonomy" id="122646"/>
    <lineage>
        <taxon>Eukaryota</taxon>
        <taxon>Viridiplantae</taxon>
        <taxon>Streptophyta</taxon>
        <taxon>Embryophyta</taxon>
        <taxon>Marchantiophyta</taxon>
        <taxon>Marchantiopsida</taxon>
        <taxon>Marchantiidae</taxon>
        <taxon>Marchantiales</taxon>
        <taxon>Ricciaceae</taxon>
        <taxon>Riccia</taxon>
    </lineage>
</organism>
<evidence type="ECO:0000256" key="4">
    <source>
        <dbReference type="RuleBase" id="RU361168"/>
    </source>
</evidence>
<dbReference type="EMBL" id="JBJQOH010000006">
    <property type="protein sequence ID" value="KAL3685861.1"/>
    <property type="molecule type" value="Genomic_DNA"/>
</dbReference>
<accession>A0ABD3H532</accession>
<dbReference type="InterPro" id="IPR002241">
    <property type="entry name" value="Glyco_hydro_27"/>
</dbReference>
<dbReference type="Pfam" id="PF16499">
    <property type="entry name" value="Melibiase_2"/>
    <property type="match status" value="1"/>
</dbReference>
<dbReference type="AlphaFoldDB" id="A0ABD3H532"/>
<evidence type="ECO:0000313" key="8">
    <source>
        <dbReference type="Proteomes" id="UP001633002"/>
    </source>
</evidence>
<dbReference type="PRINTS" id="PR00740">
    <property type="entry name" value="GLHYDRLASE27"/>
</dbReference>
<comment type="catalytic activity">
    <reaction evidence="4">
        <text>Hydrolysis of terminal, non-reducing alpha-D-galactose residues in alpha-D-galactosides, including galactose oligosaccharides, galactomannans and galactolipids.</text>
        <dbReference type="EC" id="3.2.1.22"/>
    </reaction>
</comment>
<keyword evidence="5" id="KW-1133">Transmembrane helix</keyword>
<dbReference type="Gene3D" id="2.60.40.1180">
    <property type="entry name" value="Golgi alpha-mannosidase II"/>
    <property type="match status" value="1"/>
</dbReference>
<keyword evidence="2 4" id="KW-0378">Hydrolase</keyword>
<protein>
    <recommendedName>
        <fullName evidence="4">Alpha-galactosidase</fullName>
        <ecNumber evidence="4">3.2.1.22</ecNumber>
    </recommendedName>
    <alternativeName>
        <fullName evidence="4">Melibiase</fullName>
    </alternativeName>
</protein>
<sequence length="717" mass="79238">MIIRLLRMRHNSKCDGLLGLLFCILLSYSAAQSQSSGFGRAGSLAQTPPRGWNSYDSFSWIVSEQEFLQNAEFVAANLSKHGYEYVVVDFLWYRRLEPGASVSSPGHEVIDECGRLVPDPLRWPSTVGAKGFKPIADKVHAMGLKFGIHVMRGISAQAVNSDTKICKPVPGSDDKEDCPWTAKDVAVLGTDCGWMKRCFMSVNTSHEGGLVFLDSLYQQYADWGVDFIKHDCVFGAADLSVGEITAVSQAITKTGRPIVYSLSPGVRATPSMGKDVADLVHMYRVTGDDWDTWRDVLLHFGVARDFAAAGLVGAPGLQGGRSWPDLDMLPLGWLTDPGAPYGPNRSSSLTKAEQRTQVTLWSIAKSPLMFGGDLRHIDAWTLDLITNPTVLEINSHSTHNNEFRSSPDGFLPVVKLDDCGAVTSTRWSLQRGTDRHVQVCWSLSSKPKYSGNARSSRLSGCLNWTEWSSMAYELMRSSISGGGLLWKEAGGRDRLCLFADNKEGSSGFGFCNHNTSKVWHLTKMGRLIFEEAGLCATVEQPNRGWRIWAARGKSDQAYVAFFNLEEKAQTITIPLQEVLDNLKLSSLRGRALDYITHAVSVMTLQIWEQLTEAFQFIASKLYFQQYNYEAFPEWTCSGMDVWEGKPIPEASLSSHLVASVEPHGTLLVELNCVRKPKLNLTGAYVLSALGLALIVAGIGLRVWQVLADRLAFKSQQR</sequence>
<name>A0ABD3H532_9MARC</name>
<dbReference type="InterPro" id="IPR013785">
    <property type="entry name" value="Aldolase_TIM"/>
</dbReference>
<dbReference type="CDD" id="cd14792">
    <property type="entry name" value="GH27"/>
    <property type="match status" value="1"/>
</dbReference>
<evidence type="ECO:0000313" key="7">
    <source>
        <dbReference type="EMBL" id="KAL3685861.1"/>
    </source>
</evidence>
<keyword evidence="5" id="KW-0472">Membrane</keyword>
<keyword evidence="8" id="KW-1185">Reference proteome</keyword>
<gene>
    <name evidence="7" type="ORF">R1sor_003883</name>
</gene>
<feature type="signal peptide" evidence="6">
    <location>
        <begin position="1"/>
        <end position="31"/>
    </location>
</feature>
<dbReference type="InterPro" id="IPR017853">
    <property type="entry name" value="GH"/>
</dbReference>
<keyword evidence="5" id="KW-0812">Transmembrane</keyword>
<dbReference type="PANTHER" id="PTHR11452">
    <property type="entry name" value="ALPHA-GALACTOSIDASE/ALPHA-N-ACETYLGALACTOSAMINIDASE"/>
    <property type="match status" value="1"/>
</dbReference>
<evidence type="ECO:0000256" key="5">
    <source>
        <dbReference type="SAM" id="Phobius"/>
    </source>
</evidence>
<dbReference type="PANTHER" id="PTHR11452:SF42">
    <property type="entry name" value="ALPHA-GALACTOSIDASE"/>
    <property type="match status" value="1"/>
</dbReference>
<reference evidence="7 8" key="1">
    <citation type="submission" date="2024-09" db="EMBL/GenBank/DDBJ databases">
        <title>Chromosome-scale assembly of Riccia sorocarpa.</title>
        <authorList>
            <person name="Paukszto L."/>
        </authorList>
    </citation>
    <scope>NUCLEOTIDE SEQUENCE [LARGE SCALE GENOMIC DNA]</scope>
    <source>
        <strain evidence="7">LP-2024</strain>
        <tissue evidence="7">Aerial parts of the thallus</tissue>
    </source>
</reference>
<dbReference type="InterPro" id="IPR013780">
    <property type="entry name" value="Glyco_hydro_b"/>
</dbReference>
<dbReference type="GO" id="GO:0004557">
    <property type="term" value="F:alpha-galactosidase activity"/>
    <property type="evidence" value="ECO:0007669"/>
    <property type="project" value="UniProtKB-EC"/>
</dbReference>
<feature type="chain" id="PRO_5044883791" description="Alpha-galactosidase" evidence="6">
    <location>
        <begin position="32"/>
        <end position="717"/>
    </location>
</feature>
<evidence type="ECO:0000256" key="1">
    <source>
        <dbReference type="ARBA" id="ARBA00009743"/>
    </source>
</evidence>
<dbReference type="EC" id="3.2.1.22" evidence="4"/>
<evidence type="ECO:0000256" key="6">
    <source>
        <dbReference type="SAM" id="SignalP"/>
    </source>
</evidence>
<dbReference type="Gene3D" id="3.20.20.70">
    <property type="entry name" value="Aldolase class I"/>
    <property type="match status" value="1"/>
</dbReference>
<evidence type="ECO:0000256" key="2">
    <source>
        <dbReference type="ARBA" id="ARBA00022801"/>
    </source>
</evidence>
<comment type="caution">
    <text evidence="7">The sequence shown here is derived from an EMBL/GenBank/DDBJ whole genome shotgun (WGS) entry which is preliminary data.</text>
</comment>
<dbReference type="SUPFAM" id="SSF51445">
    <property type="entry name" value="(Trans)glycosidases"/>
    <property type="match status" value="1"/>
</dbReference>
<dbReference type="Proteomes" id="UP001633002">
    <property type="component" value="Unassembled WGS sequence"/>
</dbReference>
<comment type="similarity">
    <text evidence="1 4">Belongs to the glycosyl hydrolase 27 family.</text>
</comment>
<keyword evidence="3 4" id="KW-0326">Glycosidase</keyword>
<keyword evidence="4" id="KW-1015">Disulfide bond</keyword>
<keyword evidence="6" id="KW-0732">Signal</keyword>
<proteinExistence type="inferred from homology"/>
<feature type="transmembrane region" description="Helical" evidence="5">
    <location>
        <begin position="682"/>
        <end position="703"/>
    </location>
</feature>